<organism evidence="2 3">
    <name type="scientific">Colletotrichum cuscutae</name>
    <dbReference type="NCBI Taxonomy" id="1209917"/>
    <lineage>
        <taxon>Eukaryota</taxon>
        <taxon>Fungi</taxon>
        <taxon>Dikarya</taxon>
        <taxon>Ascomycota</taxon>
        <taxon>Pezizomycotina</taxon>
        <taxon>Sordariomycetes</taxon>
        <taxon>Hypocreomycetidae</taxon>
        <taxon>Glomerellales</taxon>
        <taxon>Glomerellaceae</taxon>
        <taxon>Colletotrichum</taxon>
        <taxon>Colletotrichum acutatum species complex</taxon>
    </lineage>
</organism>
<evidence type="ECO:0000256" key="1">
    <source>
        <dbReference type="SAM" id="MobiDB-lite"/>
    </source>
</evidence>
<gene>
    <name evidence="2" type="ORF">CCUS01_05511</name>
</gene>
<feature type="compositionally biased region" description="Basic residues" evidence="1">
    <location>
        <begin position="67"/>
        <end position="79"/>
    </location>
</feature>
<reference evidence="2" key="1">
    <citation type="submission" date="2016-11" db="EMBL/GenBank/DDBJ databases">
        <title>The genome sequence of Colletotrichum cuscutae.</title>
        <authorList>
            <person name="Baroncelli R."/>
        </authorList>
    </citation>
    <scope>NUCLEOTIDE SEQUENCE</scope>
    <source>
        <strain evidence="2">IMI 304802</strain>
    </source>
</reference>
<evidence type="ECO:0000313" key="3">
    <source>
        <dbReference type="Proteomes" id="UP001239213"/>
    </source>
</evidence>
<accession>A0AAI9Y532</accession>
<comment type="caution">
    <text evidence="2">The sequence shown here is derived from an EMBL/GenBank/DDBJ whole genome shotgun (WGS) entry which is preliminary data.</text>
</comment>
<feature type="region of interest" description="Disordered" evidence="1">
    <location>
        <begin position="62"/>
        <end position="97"/>
    </location>
</feature>
<name>A0AAI9Y532_9PEZI</name>
<proteinExistence type="predicted"/>
<keyword evidence="3" id="KW-1185">Reference proteome</keyword>
<dbReference type="EMBL" id="MPDP01000168">
    <property type="protein sequence ID" value="KAK1473921.1"/>
    <property type="molecule type" value="Genomic_DNA"/>
</dbReference>
<sequence>MAPSTSKELPDVEIDLLRTEIWAQPKDASLLSVTEQIILNNLEVMARQNTLILQLLMKNDQETSQAKKAKSTSKSKRRRLDSSENEEESDDNEDQAATKVLHQRFSEKMLGRYRKFIRKTGHTPYVKKGKTITMAKNAREFREALANGVESDNDSDESFTDEEVRHLKKKIPGKLNDEEKYFRVWDQFFTAHPRPESPYVDEGIWEPFGLLVGIAKRNITNEEFSSWALDKFCPPCEDVLLQLLTLRHEHTRISRHFPIRAEHDPSILVNNDTHLTVLRSRPSNPIETTFVAPLWPSLPAIALDTDTNILNVFPPSGLCEPGLPESSGSGNVANLNTGWNPAIGNIADIRDPGAIPPSDTSRLTGMDGFVDLDDGSRQEGYQE</sequence>
<feature type="compositionally biased region" description="Acidic residues" evidence="1">
    <location>
        <begin position="83"/>
        <end position="94"/>
    </location>
</feature>
<feature type="region of interest" description="Disordered" evidence="1">
    <location>
        <begin position="350"/>
        <end position="383"/>
    </location>
</feature>
<dbReference type="Proteomes" id="UP001239213">
    <property type="component" value="Unassembled WGS sequence"/>
</dbReference>
<evidence type="ECO:0000313" key="2">
    <source>
        <dbReference type="EMBL" id="KAK1473921.1"/>
    </source>
</evidence>
<dbReference type="AlphaFoldDB" id="A0AAI9Y532"/>
<protein>
    <submittedName>
        <fullName evidence="2">Uncharacterized protein</fullName>
    </submittedName>
</protein>